<evidence type="ECO:0000313" key="1">
    <source>
        <dbReference type="EMBL" id="MFC1410700.1"/>
    </source>
</evidence>
<protein>
    <submittedName>
        <fullName evidence="1">Uncharacterized protein</fullName>
    </submittedName>
</protein>
<sequence>MGQARFLIVTRPARSGTGRGEPYTAWRLLSANNRELGRGLADFRDEESCRQAVLRLRTDLDRAVAVMRRDQPTSMWGWRLDVDGRPVALSARSYRRQRECLYNLAQFRAGVLGVDPAQVVPHLVRAAVRDRTELAGA</sequence>
<dbReference type="EMBL" id="JBHEZX010000006">
    <property type="protein sequence ID" value="MFC1410700.1"/>
    <property type="molecule type" value="Genomic_DNA"/>
</dbReference>
<dbReference type="Proteomes" id="UP001592582">
    <property type="component" value="Unassembled WGS sequence"/>
</dbReference>
<name>A0ABV6VAE9_9ACTN</name>
<organism evidence="1 2">
    <name type="scientific">Streptacidiphilus alkalitolerans</name>
    <dbReference type="NCBI Taxonomy" id="3342712"/>
    <lineage>
        <taxon>Bacteria</taxon>
        <taxon>Bacillati</taxon>
        <taxon>Actinomycetota</taxon>
        <taxon>Actinomycetes</taxon>
        <taxon>Kitasatosporales</taxon>
        <taxon>Streptomycetaceae</taxon>
        <taxon>Streptacidiphilus</taxon>
    </lineage>
</organism>
<reference evidence="1 2" key="1">
    <citation type="submission" date="2024-09" db="EMBL/GenBank/DDBJ databases">
        <authorList>
            <person name="Lee S.D."/>
        </authorList>
    </citation>
    <scope>NUCLEOTIDE SEQUENCE [LARGE SCALE GENOMIC DNA]</scope>
    <source>
        <strain evidence="1 2">N1-1</strain>
    </source>
</reference>
<evidence type="ECO:0000313" key="2">
    <source>
        <dbReference type="Proteomes" id="UP001592582"/>
    </source>
</evidence>
<keyword evidence="2" id="KW-1185">Reference proteome</keyword>
<gene>
    <name evidence="1" type="ORF">ACEZDG_15645</name>
</gene>
<accession>A0ABV6VAE9</accession>
<proteinExistence type="predicted"/>
<comment type="caution">
    <text evidence="1">The sequence shown here is derived from an EMBL/GenBank/DDBJ whole genome shotgun (WGS) entry which is preliminary data.</text>
</comment>